<proteinExistence type="predicted"/>
<comment type="caution">
    <text evidence="1">The sequence shown here is derived from an EMBL/GenBank/DDBJ whole genome shotgun (WGS) entry which is preliminary data.</text>
</comment>
<dbReference type="EMBL" id="BIFR01000002">
    <property type="protein sequence ID" value="GCE16045.1"/>
    <property type="molecule type" value="Genomic_DNA"/>
</dbReference>
<dbReference type="AlphaFoldDB" id="A0A402AAS2"/>
<evidence type="ECO:0000313" key="1">
    <source>
        <dbReference type="EMBL" id="GCE16045.1"/>
    </source>
</evidence>
<protein>
    <submittedName>
        <fullName evidence="1">Uncharacterized protein</fullName>
    </submittedName>
</protein>
<evidence type="ECO:0000313" key="2">
    <source>
        <dbReference type="Proteomes" id="UP000287352"/>
    </source>
</evidence>
<dbReference type="Proteomes" id="UP000287352">
    <property type="component" value="Unassembled WGS sequence"/>
</dbReference>
<name>A0A402AAS2_9CHLR</name>
<dbReference type="RefSeq" id="WP_126583432.1">
    <property type="nucleotide sequence ID" value="NZ_BIFR01000002.1"/>
</dbReference>
<gene>
    <name evidence="1" type="ORF">KTT_59040</name>
</gene>
<dbReference type="OrthoDB" id="10015643at2"/>
<accession>A0A402AAS2</accession>
<reference evidence="2" key="1">
    <citation type="submission" date="2018-12" db="EMBL/GenBank/DDBJ databases">
        <title>Tengunoibacter tsumagoiensis gen. nov., sp. nov., Dictyobacter kobayashii sp. nov., D. alpinus sp. nov., and D. joshuensis sp. nov. and description of Dictyobacteraceae fam. nov. within the order Ktedonobacterales isolated from Tengu-no-mugimeshi.</title>
        <authorList>
            <person name="Wang C.M."/>
            <person name="Zheng Y."/>
            <person name="Sakai Y."/>
            <person name="Toyoda A."/>
            <person name="Minakuchi Y."/>
            <person name="Abe K."/>
            <person name="Yokota A."/>
            <person name="Yabe S."/>
        </authorList>
    </citation>
    <scope>NUCLEOTIDE SEQUENCE [LARGE SCALE GENOMIC DNA]</scope>
    <source>
        <strain evidence="2">Uno3</strain>
    </source>
</reference>
<organism evidence="1 2">
    <name type="scientific">Tengunoibacter tsumagoiensis</name>
    <dbReference type="NCBI Taxonomy" id="2014871"/>
    <lineage>
        <taxon>Bacteria</taxon>
        <taxon>Bacillati</taxon>
        <taxon>Chloroflexota</taxon>
        <taxon>Ktedonobacteria</taxon>
        <taxon>Ktedonobacterales</taxon>
        <taxon>Dictyobacteraceae</taxon>
        <taxon>Tengunoibacter</taxon>
    </lineage>
</organism>
<keyword evidence="2" id="KW-1185">Reference proteome</keyword>
<sequence length="304" mass="35173">MFHWLNWQDTVGATKNEARLNEQAFWLVHMEEYASEMERFQQRWGGCQPESCLNVLQTGDRLDRCVALCIIAASSLPEARQIVASGMRSSSPQERWCSTLCLSEMGDEEAIPDLCSMLTEFLPQPCNPWPQKELQWWFEDRRLLLPRAVRRWQCSNVTQALFAAFQRQVNVEVNTFFNENYCLFYEDYLAYELGFRGDFSGVIGVTWSLAHLRRAVMLMALGCYDALCDPGQWDRTGSYDDDRAYNQALRPHLCQIIHTRLGWSEAAANDCFDHAYEDFLAREYEAQTGPTGQRKQIVTQWLAG</sequence>